<dbReference type="InterPro" id="IPR051706">
    <property type="entry name" value="Glycosyltransferase_domain"/>
</dbReference>
<protein>
    <recommendedName>
        <fullName evidence="15">Glycosyltransferase family 32 protein</fullName>
    </recommendedName>
</protein>
<dbReference type="PANTHER" id="PTHR32385:SF15">
    <property type="entry name" value="INOSITOL PHOSPHOCERAMIDE MANNOSYLTRANSFERASE 1"/>
    <property type="match status" value="1"/>
</dbReference>
<feature type="compositionally biased region" description="Polar residues" evidence="3">
    <location>
        <begin position="532"/>
        <end position="546"/>
    </location>
</feature>
<evidence type="ECO:0000256" key="4">
    <source>
        <dbReference type="SAM" id="Phobius"/>
    </source>
</evidence>
<dbReference type="Proteomes" id="UP000305362">
    <property type="component" value="Unassembled WGS sequence"/>
</dbReference>
<evidence type="ECO:0000313" key="11">
    <source>
        <dbReference type="Proteomes" id="UP000305647"/>
    </source>
</evidence>
<reference evidence="10 11" key="1">
    <citation type="submission" date="2019-03" db="EMBL/GenBank/DDBJ databases">
        <title>Sequencing 25 genomes of Wallemia mellicola.</title>
        <authorList>
            <person name="Gostincar C."/>
        </authorList>
    </citation>
    <scope>NUCLEOTIDE SEQUENCE [LARGE SCALE GENOMIC DNA]</scope>
    <source>
        <strain evidence="6 12">EXF-1262</strain>
        <strain evidence="9 10">EXF-1277</strain>
        <strain evidence="5 13">EXF-6152</strain>
        <strain evidence="8 14">EXF-757</strain>
        <strain evidence="7 11">EXF-8738</strain>
    </source>
</reference>
<evidence type="ECO:0000313" key="9">
    <source>
        <dbReference type="EMBL" id="TIC66811.1"/>
    </source>
</evidence>
<keyword evidence="4" id="KW-0812">Transmembrane</keyword>
<sequence length="546" mass="62990">MFTRRALAITVILLGVFLFCTFTVLTALASYYAVPSDALLHPYPVDMPAFPQNPHQQPSDITNATWGEYDGFAYHVEPRRDKNETIPRILHWTWKDNNLPEMWRVVRDGCMDMHSDYEHILWTDAMSLEFLEKEYPWFVPTFKSYPYNIQRADSIRYFILYHYGGTYIDLDIGCRRRIDPLLQYPVVLAKTIPVGVSNDLMFSERKSSFMESVIHNLQTFNHKYFTHYPTVMFSTGPMFISTIYGFWMGNHPDVIHDRDAVRVIPKSLYGKNAKDGTVPDSFFDHYYGSSWHADDAGFITFLGRWGRGLLLIGGFVLFIGILRLVFFRRRGTSGLRQNHQFPPPAYFFPDSHFFDWRGQQIPLLPFTANQAGQGRPSSPSRSTPPSNLANSIPAILYYPFNPSTWASPTLPQTPLSNQNSINKAPSGISSWLSYILPKSWLTNDDDYDVVEQDESESEEVQSSPATPYSHHRSTTWARMEFQRARERELQRIKESHSTHNHAQSIDNYQPNNQSRNNSHQEEIEALLASLEPQLSQQHSTTNNSDK</sequence>
<dbReference type="Pfam" id="PF04488">
    <property type="entry name" value="Gly_transf_sug"/>
    <property type="match status" value="1"/>
</dbReference>
<gene>
    <name evidence="8" type="ORF">E3Q01_02087</name>
    <name evidence="9" type="ORF">E3Q03_02089</name>
    <name evidence="7" type="ORF">E3Q10_02485</name>
    <name evidence="6" type="ORF">E3Q17_01669</name>
    <name evidence="5" type="ORF">E3Q22_02412</name>
</gene>
<dbReference type="InterPro" id="IPR007577">
    <property type="entry name" value="GlycoTrfase_DXD_sugar-bd_CS"/>
</dbReference>
<comment type="caution">
    <text evidence="5">The sequence shown here is derived from an EMBL/GenBank/DDBJ whole genome shotgun (WGS) entry which is preliminary data.</text>
</comment>
<evidence type="ECO:0000256" key="1">
    <source>
        <dbReference type="ARBA" id="ARBA00009003"/>
    </source>
</evidence>
<feature type="region of interest" description="Disordered" evidence="3">
    <location>
        <begin position="450"/>
        <end position="546"/>
    </location>
</feature>
<keyword evidence="4" id="KW-1133">Transmembrane helix</keyword>
<dbReference type="InterPro" id="IPR029044">
    <property type="entry name" value="Nucleotide-diphossugar_trans"/>
</dbReference>
<name>A0A4T0M9H0_9BASI</name>
<proteinExistence type="inferred from homology"/>
<evidence type="ECO:0000256" key="3">
    <source>
        <dbReference type="SAM" id="MobiDB-lite"/>
    </source>
</evidence>
<evidence type="ECO:0000313" key="14">
    <source>
        <dbReference type="Proteomes" id="UP000310708"/>
    </source>
</evidence>
<dbReference type="EMBL" id="SPRX01000022">
    <property type="protein sequence ID" value="TIC65529.1"/>
    <property type="molecule type" value="Genomic_DNA"/>
</dbReference>
<feature type="compositionally biased region" description="Polar residues" evidence="3">
    <location>
        <begin position="500"/>
        <end position="517"/>
    </location>
</feature>
<dbReference type="Proteomes" id="UP000310708">
    <property type="component" value="Unassembled WGS sequence"/>
</dbReference>
<evidence type="ECO:0000313" key="13">
    <source>
        <dbReference type="Proteomes" id="UP000310685"/>
    </source>
</evidence>
<dbReference type="Proteomes" id="UP000305647">
    <property type="component" value="Unassembled WGS sequence"/>
</dbReference>
<dbReference type="OrthoDB" id="3647at2759"/>
<evidence type="ECO:0000313" key="10">
    <source>
        <dbReference type="Proteomes" id="UP000305362"/>
    </source>
</evidence>
<feature type="transmembrane region" description="Helical" evidence="4">
    <location>
        <begin position="305"/>
        <end position="326"/>
    </location>
</feature>
<evidence type="ECO:0000313" key="8">
    <source>
        <dbReference type="EMBL" id="TIC65529.1"/>
    </source>
</evidence>
<dbReference type="GO" id="GO:0000030">
    <property type="term" value="F:mannosyltransferase activity"/>
    <property type="evidence" value="ECO:0007669"/>
    <property type="project" value="TreeGrafter"/>
</dbReference>
<dbReference type="Proteomes" id="UP000310685">
    <property type="component" value="Unassembled WGS sequence"/>
</dbReference>
<comment type="similarity">
    <text evidence="1">Belongs to the glycosyltransferase 32 family.</text>
</comment>
<dbReference type="GO" id="GO:0016020">
    <property type="term" value="C:membrane"/>
    <property type="evidence" value="ECO:0007669"/>
    <property type="project" value="GOC"/>
</dbReference>
<accession>A0A4T0M9H0</accession>
<organism evidence="5 13">
    <name type="scientific">Wallemia mellicola</name>
    <dbReference type="NCBI Taxonomy" id="1708541"/>
    <lineage>
        <taxon>Eukaryota</taxon>
        <taxon>Fungi</taxon>
        <taxon>Dikarya</taxon>
        <taxon>Basidiomycota</taxon>
        <taxon>Wallemiomycotina</taxon>
        <taxon>Wallemiomycetes</taxon>
        <taxon>Wallemiales</taxon>
        <taxon>Wallemiaceae</taxon>
        <taxon>Wallemia</taxon>
    </lineage>
</organism>
<evidence type="ECO:0000313" key="7">
    <source>
        <dbReference type="EMBL" id="TIC29664.1"/>
    </source>
</evidence>
<dbReference type="FunFam" id="3.90.550.20:FF:000005">
    <property type="entry name" value="Unplaced genomic scaffold supercont1.17, whole genome shotgun sequence"/>
    <property type="match status" value="1"/>
</dbReference>
<dbReference type="GO" id="GO:0051999">
    <property type="term" value="P:mannosyl-inositol phosphorylceramide biosynthetic process"/>
    <property type="evidence" value="ECO:0007669"/>
    <property type="project" value="TreeGrafter"/>
</dbReference>
<evidence type="ECO:0008006" key="15">
    <source>
        <dbReference type="Google" id="ProtNLM"/>
    </source>
</evidence>
<keyword evidence="2" id="KW-0808">Transferase</keyword>
<dbReference type="Gene3D" id="3.90.550.20">
    <property type="match status" value="1"/>
</dbReference>
<dbReference type="SUPFAM" id="SSF53448">
    <property type="entry name" value="Nucleotide-diphospho-sugar transferases"/>
    <property type="match status" value="1"/>
</dbReference>
<evidence type="ECO:0000256" key="2">
    <source>
        <dbReference type="ARBA" id="ARBA00022679"/>
    </source>
</evidence>
<dbReference type="EMBL" id="SPRO01000025">
    <property type="protein sequence ID" value="TIC29664.1"/>
    <property type="molecule type" value="Genomic_DNA"/>
</dbReference>
<evidence type="ECO:0000313" key="5">
    <source>
        <dbReference type="EMBL" id="TIB78896.1"/>
    </source>
</evidence>
<keyword evidence="4" id="KW-0472">Membrane</keyword>
<dbReference type="Proteomes" id="UP000307169">
    <property type="component" value="Unassembled WGS sequence"/>
</dbReference>
<evidence type="ECO:0000313" key="12">
    <source>
        <dbReference type="Proteomes" id="UP000307169"/>
    </source>
</evidence>
<feature type="compositionally biased region" description="Acidic residues" evidence="3">
    <location>
        <begin position="450"/>
        <end position="459"/>
    </location>
</feature>
<dbReference type="OMA" id="ESYPYNI"/>
<dbReference type="EMBL" id="SPRV01000019">
    <property type="protein sequence ID" value="TIC66811.1"/>
    <property type="molecule type" value="Genomic_DNA"/>
</dbReference>
<dbReference type="PANTHER" id="PTHR32385">
    <property type="entry name" value="MANNOSYL PHOSPHORYLINOSITOL CERAMIDE SYNTHASE"/>
    <property type="match status" value="1"/>
</dbReference>
<dbReference type="EMBL" id="SPRH01000015">
    <property type="protein sequence ID" value="TIC01764.1"/>
    <property type="molecule type" value="Genomic_DNA"/>
</dbReference>
<dbReference type="AlphaFoldDB" id="A0A4T0M9H0"/>
<evidence type="ECO:0000313" key="6">
    <source>
        <dbReference type="EMBL" id="TIC01764.1"/>
    </source>
</evidence>
<dbReference type="EMBL" id="SPRC01000023">
    <property type="protein sequence ID" value="TIB78896.1"/>
    <property type="molecule type" value="Genomic_DNA"/>
</dbReference>
<feature type="compositionally biased region" description="Basic and acidic residues" evidence="3">
    <location>
        <begin position="480"/>
        <end position="497"/>
    </location>
</feature>